<dbReference type="Proteomes" id="UP001209540">
    <property type="component" value="Unassembled WGS sequence"/>
</dbReference>
<reference evidence="1" key="1">
    <citation type="journal article" date="2022" name="IScience">
        <title>Evolution of zygomycete secretomes and the origins of terrestrial fungal ecologies.</title>
        <authorList>
            <person name="Chang Y."/>
            <person name="Wang Y."/>
            <person name="Mondo S."/>
            <person name="Ahrendt S."/>
            <person name="Andreopoulos W."/>
            <person name="Barry K."/>
            <person name="Beard J."/>
            <person name="Benny G.L."/>
            <person name="Blankenship S."/>
            <person name="Bonito G."/>
            <person name="Cuomo C."/>
            <person name="Desiro A."/>
            <person name="Gervers K.A."/>
            <person name="Hundley H."/>
            <person name="Kuo A."/>
            <person name="LaButti K."/>
            <person name="Lang B.F."/>
            <person name="Lipzen A."/>
            <person name="O'Donnell K."/>
            <person name="Pangilinan J."/>
            <person name="Reynolds N."/>
            <person name="Sandor L."/>
            <person name="Smith M.E."/>
            <person name="Tsang A."/>
            <person name="Grigoriev I.V."/>
            <person name="Stajich J.E."/>
            <person name="Spatafora J.W."/>
        </authorList>
    </citation>
    <scope>NUCLEOTIDE SEQUENCE</scope>
    <source>
        <strain evidence="1">RSA 2281</strain>
    </source>
</reference>
<comment type="caution">
    <text evidence="1">The sequence shown here is derived from an EMBL/GenBank/DDBJ whole genome shotgun (WGS) entry which is preliminary data.</text>
</comment>
<dbReference type="InterPro" id="IPR032675">
    <property type="entry name" value="LRR_dom_sf"/>
</dbReference>
<dbReference type="AlphaFoldDB" id="A0AAD5JV76"/>
<dbReference type="SUPFAM" id="SSF52047">
    <property type="entry name" value="RNI-like"/>
    <property type="match status" value="1"/>
</dbReference>
<evidence type="ECO:0000313" key="2">
    <source>
        <dbReference type="Proteomes" id="UP001209540"/>
    </source>
</evidence>
<reference evidence="1" key="2">
    <citation type="submission" date="2023-02" db="EMBL/GenBank/DDBJ databases">
        <authorList>
            <consortium name="DOE Joint Genome Institute"/>
            <person name="Mondo S.J."/>
            <person name="Chang Y."/>
            <person name="Wang Y."/>
            <person name="Ahrendt S."/>
            <person name="Andreopoulos W."/>
            <person name="Barry K."/>
            <person name="Beard J."/>
            <person name="Benny G.L."/>
            <person name="Blankenship S."/>
            <person name="Bonito G."/>
            <person name="Cuomo C."/>
            <person name="Desiro A."/>
            <person name="Gervers K.A."/>
            <person name="Hundley H."/>
            <person name="Kuo A."/>
            <person name="LaButti K."/>
            <person name="Lang B.F."/>
            <person name="Lipzen A."/>
            <person name="O'Donnell K."/>
            <person name="Pangilinan J."/>
            <person name="Reynolds N."/>
            <person name="Sandor L."/>
            <person name="Smith M.W."/>
            <person name="Tsang A."/>
            <person name="Grigoriev I.V."/>
            <person name="Stajich J.E."/>
            <person name="Spatafora J.W."/>
        </authorList>
    </citation>
    <scope>NUCLEOTIDE SEQUENCE</scope>
    <source>
        <strain evidence="1">RSA 2281</strain>
    </source>
</reference>
<dbReference type="Gene3D" id="3.80.10.10">
    <property type="entry name" value="Ribonuclease Inhibitor"/>
    <property type="match status" value="1"/>
</dbReference>
<proteinExistence type="predicted"/>
<name>A0AAD5JV76_9FUNG</name>
<protein>
    <submittedName>
        <fullName evidence="1">Uncharacterized protein</fullName>
    </submittedName>
</protein>
<keyword evidence="2" id="KW-1185">Reference proteome</keyword>
<organism evidence="1 2">
    <name type="scientific">Phascolomyces articulosus</name>
    <dbReference type="NCBI Taxonomy" id="60185"/>
    <lineage>
        <taxon>Eukaryota</taxon>
        <taxon>Fungi</taxon>
        <taxon>Fungi incertae sedis</taxon>
        <taxon>Mucoromycota</taxon>
        <taxon>Mucoromycotina</taxon>
        <taxon>Mucoromycetes</taxon>
        <taxon>Mucorales</taxon>
        <taxon>Lichtheimiaceae</taxon>
        <taxon>Phascolomyces</taxon>
    </lineage>
</organism>
<sequence>MLLDVPGTWKSISLKVSHQNFPLDLHPYHDFIRRATVKHIKISGSENNIGLSIDLPIYQLLSHYLLAINDNIVTIDVEGLTSRNALKFINMCGNTLTRAFIEIETYHHFRAKMSAANVTAGVFIRHYPNIKQFAFIGPIENPREYESASLTDIKHQHLIDMYLSVTLANVLHTGLVPLFHHTIRELNLTGYTGLYDPNMMDVLSHYRFPSLRHLALGWSVDGRDVMLDHLFKNIVGTLTSLTTINPEPYYLDDDLLMIITRFAQRLEKFELESGRLITPDGLKRLLKIMTRLR</sequence>
<evidence type="ECO:0000313" key="1">
    <source>
        <dbReference type="EMBL" id="KAI9255762.1"/>
    </source>
</evidence>
<gene>
    <name evidence="1" type="ORF">BDA99DRAFT_574002</name>
</gene>
<dbReference type="EMBL" id="JAIXMP010000022">
    <property type="protein sequence ID" value="KAI9255762.1"/>
    <property type="molecule type" value="Genomic_DNA"/>
</dbReference>
<accession>A0AAD5JV76</accession>